<dbReference type="InterPro" id="IPR055509">
    <property type="entry name" value="DUF7082"/>
</dbReference>
<dbReference type="HOGENOM" id="CLU_115941_0_0_1"/>
<dbReference type="AlphaFoldDB" id="A0A0C3S0C2"/>
<accession>A0A0C3S0C2</accession>
<protein>
    <recommendedName>
        <fullName evidence="1">DUF7082 domain-containing protein</fullName>
    </recommendedName>
</protein>
<name>A0A0C3S0C2_PHLG1</name>
<dbReference type="OrthoDB" id="1751210at2759"/>
<dbReference type="GO" id="GO:0005634">
    <property type="term" value="C:nucleus"/>
    <property type="evidence" value="ECO:0007669"/>
    <property type="project" value="TreeGrafter"/>
</dbReference>
<evidence type="ECO:0000259" key="1">
    <source>
        <dbReference type="Pfam" id="PF23305"/>
    </source>
</evidence>
<sequence length="146" mass="16956">MCGGWEDEELRVGRRLVRFCRVQEGFRIKLSCEGIKQEEYVEGDTVISCIFRRDTESCYVTSVDIISLLEGIVGEAFEIEEKNRIRRNLEGFRPKTVSKNRAGSESFFQQIMDFPAPKPRNIEKDVKVFEWGILPQALEKIISKYV</sequence>
<dbReference type="Proteomes" id="UP000053257">
    <property type="component" value="Unassembled WGS sequence"/>
</dbReference>
<evidence type="ECO:0000313" key="3">
    <source>
        <dbReference type="Proteomes" id="UP000053257"/>
    </source>
</evidence>
<dbReference type="Pfam" id="PF23305">
    <property type="entry name" value="DUF7082"/>
    <property type="match status" value="1"/>
</dbReference>
<gene>
    <name evidence="2" type="ORF">PHLGIDRAFT_69572</name>
</gene>
<feature type="domain" description="DUF7082" evidence="1">
    <location>
        <begin position="1"/>
        <end position="142"/>
    </location>
</feature>
<dbReference type="PANTHER" id="PTHR39463:SF1">
    <property type="entry name" value="MEDUSA"/>
    <property type="match status" value="1"/>
</dbReference>
<dbReference type="STRING" id="745531.A0A0C3S0C2"/>
<evidence type="ECO:0000313" key="2">
    <source>
        <dbReference type="EMBL" id="KIP08291.1"/>
    </source>
</evidence>
<proteinExistence type="predicted"/>
<keyword evidence="3" id="KW-1185">Reference proteome</keyword>
<dbReference type="PANTHER" id="PTHR39463">
    <property type="entry name" value="MEDUSA"/>
    <property type="match status" value="1"/>
</dbReference>
<reference evidence="2 3" key="1">
    <citation type="journal article" date="2014" name="PLoS Genet.">
        <title>Analysis of the Phlebiopsis gigantea genome, transcriptome and secretome provides insight into its pioneer colonization strategies of wood.</title>
        <authorList>
            <person name="Hori C."/>
            <person name="Ishida T."/>
            <person name="Igarashi K."/>
            <person name="Samejima M."/>
            <person name="Suzuki H."/>
            <person name="Master E."/>
            <person name="Ferreira P."/>
            <person name="Ruiz-Duenas F.J."/>
            <person name="Held B."/>
            <person name="Canessa P."/>
            <person name="Larrondo L.F."/>
            <person name="Schmoll M."/>
            <person name="Druzhinina I.S."/>
            <person name="Kubicek C.P."/>
            <person name="Gaskell J.A."/>
            <person name="Kersten P."/>
            <person name="St John F."/>
            <person name="Glasner J."/>
            <person name="Sabat G."/>
            <person name="Splinter BonDurant S."/>
            <person name="Syed K."/>
            <person name="Yadav J."/>
            <person name="Mgbeahuruike A.C."/>
            <person name="Kovalchuk A."/>
            <person name="Asiegbu F.O."/>
            <person name="Lackner G."/>
            <person name="Hoffmeister D."/>
            <person name="Rencoret J."/>
            <person name="Gutierrez A."/>
            <person name="Sun H."/>
            <person name="Lindquist E."/>
            <person name="Barry K."/>
            <person name="Riley R."/>
            <person name="Grigoriev I.V."/>
            <person name="Henrissat B."/>
            <person name="Kues U."/>
            <person name="Berka R.M."/>
            <person name="Martinez A.T."/>
            <person name="Covert S.F."/>
            <person name="Blanchette R.A."/>
            <person name="Cullen D."/>
        </authorList>
    </citation>
    <scope>NUCLEOTIDE SEQUENCE [LARGE SCALE GENOMIC DNA]</scope>
    <source>
        <strain evidence="2 3">11061_1 CR5-6</strain>
    </source>
</reference>
<dbReference type="EMBL" id="KN840482">
    <property type="protein sequence ID" value="KIP08291.1"/>
    <property type="molecule type" value="Genomic_DNA"/>
</dbReference>
<feature type="non-terminal residue" evidence="2">
    <location>
        <position position="146"/>
    </location>
</feature>
<organism evidence="2 3">
    <name type="scientific">Phlebiopsis gigantea (strain 11061_1 CR5-6)</name>
    <name type="common">White-rot fungus</name>
    <name type="synonym">Peniophora gigantea</name>
    <dbReference type="NCBI Taxonomy" id="745531"/>
    <lineage>
        <taxon>Eukaryota</taxon>
        <taxon>Fungi</taxon>
        <taxon>Dikarya</taxon>
        <taxon>Basidiomycota</taxon>
        <taxon>Agaricomycotina</taxon>
        <taxon>Agaricomycetes</taxon>
        <taxon>Polyporales</taxon>
        <taxon>Phanerochaetaceae</taxon>
        <taxon>Phlebiopsis</taxon>
    </lineage>
</organism>